<proteinExistence type="predicted"/>
<name>A0AAV2ND64_9HYME</name>
<evidence type="ECO:0000313" key="2">
    <source>
        <dbReference type="EMBL" id="CAL1677399.1"/>
    </source>
</evidence>
<evidence type="ECO:0000256" key="1">
    <source>
        <dbReference type="SAM" id="MobiDB-lite"/>
    </source>
</evidence>
<evidence type="ECO:0000313" key="3">
    <source>
        <dbReference type="Proteomes" id="UP001497644"/>
    </source>
</evidence>
<keyword evidence="3" id="KW-1185">Reference proteome</keyword>
<dbReference type="AlphaFoldDB" id="A0AAV2ND64"/>
<protein>
    <submittedName>
        <fullName evidence="2">Uncharacterized protein</fullName>
    </submittedName>
</protein>
<gene>
    <name evidence="2" type="ORF">LPLAT_LOCUS3409</name>
</gene>
<accession>A0AAV2ND64</accession>
<dbReference type="EMBL" id="OZ034835">
    <property type="protein sequence ID" value="CAL1677399.1"/>
    <property type="molecule type" value="Genomic_DNA"/>
</dbReference>
<feature type="region of interest" description="Disordered" evidence="1">
    <location>
        <begin position="1"/>
        <end position="58"/>
    </location>
</feature>
<reference evidence="2" key="1">
    <citation type="submission" date="2024-04" db="EMBL/GenBank/DDBJ databases">
        <authorList>
            <consortium name="Molecular Ecology Group"/>
        </authorList>
    </citation>
    <scope>NUCLEOTIDE SEQUENCE</scope>
</reference>
<organism evidence="2 3">
    <name type="scientific">Lasius platythorax</name>
    <dbReference type="NCBI Taxonomy" id="488582"/>
    <lineage>
        <taxon>Eukaryota</taxon>
        <taxon>Metazoa</taxon>
        <taxon>Ecdysozoa</taxon>
        <taxon>Arthropoda</taxon>
        <taxon>Hexapoda</taxon>
        <taxon>Insecta</taxon>
        <taxon>Pterygota</taxon>
        <taxon>Neoptera</taxon>
        <taxon>Endopterygota</taxon>
        <taxon>Hymenoptera</taxon>
        <taxon>Apocrita</taxon>
        <taxon>Aculeata</taxon>
        <taxon>Formicoidea</taxon>
        <taxon>Formicidae</taxon>
        <taxon>Formicinae</taxon>
        <taxon>Lasius</taxon>
        <taxon>Lasius</taxon>
    </lineage>
</organism>
<feature type="compositionally biased region" description="Basic and acidic residues" evidence="1">
    <location>
        <begin position="1"/>
        <end position="11"/>
    </location>
</feature>
<sequence>MFVLKEERNPPIEDPSVDSPTAADIKECASSSSKRPRNTSNHEDTSSTSVQKKKKEEMTAYEEALLEFQKEKYKMAMEFMQIEHEAKLKSISTEHTHRQQLHELQMKELLLRIKKYKNDDM</sequence>
<dbReference type="Proteomes" id="UP001497644">
    <property type="component" value="Chromosome 12"/>
</dbReference>